<feature type="domain" description="Gnk2-homologous" evidence="16">
    <location>
        <begin position="630"/>
        <end position="740"/>
    </location>
</feature>
<dbReference type="PANTHER" id="PTHR27002">
    <property type="entry name" value="RECEPTOR-LIKE SERINE/THREONINE-PROTEIN KINASE SD1-8"/>
    <property type="match status" value="1"/>
</dbReference>
<dbReference type="eggNOG" id="ENOG502QWDY">
    <property type="taxonomic scope" value="Eukaryota"/>
</dbReference>
<dbReference type="FunFam" id="3.30.430.20:FF:000028">
    <property type="entry name" value="Putative DUF26-domain receptor-like protein kinase family protein"/>
    <property type="match status" value="1"/>
</dbReference>
<keyword evidence="7" id="KW-0547">Nucleotide-binding</keyword>
<dbReference type="FunFam" id="3.30.200.20:FF:001120">
    <property type="entry name" value="Putative DUF26-domain receptor-like protein kinase family protein"/>
    <property type="match status" value="2"/>
</dbReference>
<keyword evidence="11 13" id="KW-0472">Membrane</keyword>
<dbReference type="InterPro" id="IPR000719">
    <property type="entry name" value="Prot_kinase_dom"/>
</dbReference>
<evidence type="ECO:0000256" key="7">
    <source>
        <dbReference type="ARBA" id="ARBA00022741"/>
    </source>
</evidence>
<organism evidence="17">
    <name type="scientific">Oryza barthii</name>
    <dbReference type="NCBI Taxonomy" id="65489"/>
    <lineage>
        <taxon>Eukaryota</taxon>
        <taxon>Viridiplantae</taxon>
        <taxon>Streptophyta</taxon>
        <taxon>Embryophyta</taxon>
        <taxon>Tracheophyta</taxon>
        <taxon>Spermatophyta</taxon>
        <taxon>Magnoliopsida</taxon>
        <taxon>Liliopsida</taxon>
        <taxon>Poales</taxon>
        <taxon>Poaceae</taxon>
        <taxon>BOP clade</taxon>
        <taxon>Oryzoideae</taxon>
        <taxon>Oryzeae</taxon>
        <taxon>Oryzinae</taxon>
        <taxon>Oryza</taxon>
    </lineage>
</organism>
<dbReference type="SUPFAM" id="SSF56112">
    <property type="entry name" value="Protein kinase-like (PK-like)"/>
    <property type="match status" value="2"/>
</dbReference>
<dbReference type="Gene3D" id="3.30.200.20">
    <property type="entry name" value="Phosphorylase Kinase, domain 1"/>
    <property type="match status" value="2"/>
</dbReference>
<dbReference type="InterPro" id="IPR002902">
    <property type="entry name" value="GNK2"/>
</dbReference>
<feature type="domain" description="Gnk2-homologous" evidence="16">
    <location>
        <begin position="128"/>
        <end position="238"/>
    </location>
</feature>
<reference evidence="17" key="1">
    <citation type="journal article" date="2009" name="Rice">
        <title>De Novo Next Generation Sequencing of Plant Genomes.</title>
        <authorList>
            <person name="Rounsley S."/>
            <person name="Marri P.R."/>
            <person name="Yu Y."/>
            <person name="He R."/>
            <person name="Sisneros N."/>
            <person name="Goicoechea J.L."/>
            <person name="Lee S.J."/>
            <person name="Angelova A."/>
            <person name="Kudrna D."/>
            <person name="Luo M."/>
            <person name="Affourtit J."/>
            <person name="Desany B."/>
            <person name="Knight J."/>
            <person name="Niazi F."/>
            <person name="Egholm M."/>
            <person name="Wing R.A."/>
        </authorList>
    </citation>
    <scope>NUCLEOTIDE SEQUENCE [LARGE SCALE GENOMIC DNA]</scope>
    <source>
        <strain evidence="17">cv. IRGC 105608</strain>
    </source>
</reference>
<dbReference type="InterPro" id="IPR001245">
    <property type="entry name" value="Ser-Thr/Tyr_kinase_cat_dom"/>
</dbReference>
<keyword evidence="5 14" id="KW-0732">Signal</keyword>
<keyword evidence="12" id="KW-0325">Glycoprotein</keyword>
<dbReference type="Pfam" id="PF07714">
    <property type="entry name" value="PK_Tyr_Ser-Thr"/>
    <property type="match status" value="2"/>
</dbReference>
<dbReference type="GO" id="GO:0005886">
    <property type="term" value="C:plasma membrane"/>
    <property type="evidence" value="ECO:0007669"/>
    <property type="project" value="TreeGrafter"/>
</dbReference>
<evidence type="ECO:0000256" key="4">
    <source>
        <dbReference type="ARBA" id="ARBA00022692"/>
    </source>
</evidence>
<evidence type="ECO:0000256" key="5">
    <source>
        <dbReference type="ARBA" id="ARBA00022729"/>
    </source>
</evidence>
<dbReference type="FunFam" id="1.10.510.10:FF:000129">
    <property type="entry name" value="cysteine-rich receptor-like protein kinase 10"/>
    <property type="match status" value="2"/>
</dbReference>
<dbReference type="CDD" id="cd23509">
    <property type="entry name" value="Gnk2-like"/>
    <property type="match status" value="3"/>
</dbReference>
<feature type="signal peptide" evidence="14">
    <location>
        <begin position="1"/>
        <end position="23"/>
    </location>
</feature>
<evidence type="ECO:0000256" key="13">
    <source>
        <dbReference type="SAM" id="Phobius"/>
    </source>
</evidence>
<feature type="transmembrane region" description="Helical" evidence="13">
    <location>
        <begin position="263"/>
        <end position="285"/>
    </location>
</feature>
<keyword evidence="18" id="KW-1185">Reference proteome</keyword>
<dbReference type="GO" id="GO:0006950">
    <property type="term" value="P:response to stress"/>
    <property type="evidence" value="ECO:0007669"/>
    <property type="project" value="UniProtKB-ARBA"/>
</dbReference>
<dbReference type="Pfam" id="PF11883">
    <property type="entry name" value="DUF3403"/>
    <property type="match status" value="1"/>
</dbReference>
<feature type="transmembrane region" description="Helical" evidence="13">
    <location>
        <begin position="765"/>
        <end position="789"/>
    </location>
</feature>
<dbReference type="InterPro" id="IPR011009">
    <property type="entry name" value="Kinase-like_dom_sf"/>
</dbReference>
<evidence type="ECO:0000256" key="9">
    <source>
        <dbReference type="ARBA" id="ARBA00022840"/>
    </source>
</evidence>
<dbReference type="AlphaFoldDB" id="A0A0D3HAZ0"/>
<evidence type="ECO:0000256" key="3">
    <source>
        <dbReference type="ARBA" id="ARBA00022679"/>
    </source>
</evidence>
<feature type="chain" id="PRO_5002276802" evidence="14">
    <location>
        <begin position="24"/>
        <end position="1133"/>
    </location>
</feature>
<feature type="domain" description="Gnk2-homologous" evidence="16">
    <location>
        <begin position="13"/>
        <end position="119"/>
    </location>
</feature>
<dbReference type="FunFam" id="3.30.430.20:FF:000021">
    <property type="entry name" value="Protein kinase domain containing protein, expressed"/>
    <property type="match status" value="2"/>
</dbReference>
<dbReference type="PROSITE" id="PS50011">
    <property type="entry name" value="PROTEIN_KINASE_DOM"/>
    <property type="match status" value="2"/>
</dbReference>
<keyword evidence="3" id="KW-0808">Transferase</keyword>
<evidence type="ECO:0000259" key="16">
    <source>
        <dbReference type="PROSITE" id="PS51473"/>
    </source>
</evidence>
<dbReference type="SMART" id="SM00220">
    <property type="entry name" value="S_TKc"/>
    <property type="match status" value="2"/>
</dbReference>
<evidence type="ECO:0000256" key="1">
    <source>
        <dbReference type="ARBA" id="ARBA00004167"/>
    </source>
</evidence>
<dbReference type="STRING" id="65489.A0A0D3HAZ0"/>
<dbReference type="Pfam" id="PF01657">
    <property type="entry name" value="Stress-antifung"/>
    <property type="match status" value="3"/>
</dbReference>
<evidence type="ECO:0000259" key="15">
    <source>
        <dbReference type="PROSITE" id="PS50011"/>
    </source>
</evidence>
<keyword evidence="6" id="KW-0677">Repeat</keyword>
<evidence type="ECO:0000256" key="8">
    <source>
        <dbReference type="ARBA" id="ARBA00022777"/>
    </source>
</evidence>
<evidence type="ECO:0000256" key="6">
    <source>
        <dbReference type="ARBA" id="ARBA00022737"/>
    </source>
</evidence>
<evidence type="ECO:0000256" key="2">
    <source>
        <dbReference type="ARBA" id="ARBA00022527"/>
    </source>
</evidence>
<sequence>MDIVVGVLLILGLMPMPFEVIMAAADDGGGVFCDNLKLVSATLPNKTSSSPHHYATAAAGQAPDVVYVLALCRGDLNDTACGESVAYTFARLINESCVANYTAGAYYGDCTGVYSFQNFLDPSDATEDEELFERWNINNITGDAENVLFVAGLIQQLLSETVETAAGAAGRFATGVVDTGRTFPLVYSLAQCTPDMSAGDCLACLRRLTSMINSTTAVRMGAQIHVTRCYFRYEAYVFYDSKPMLHLTGAPAPAIPKRHKSKLWVIPIVVIPVVAFFCFIVYCGWWRRHRKGIMGLQARRTDNLQGEEELVWDLEGKSPEFSVFEFDHGQFSDGTEIAVKRLASHSGQGFIEFKNEVQLIAKLQHRNLVRLLGCCSHGEEKILVYEFLPNKSLDLFIFDENKRALLDWYKRLEIIEGIAHGLLYLHKHSRLSVIHRDLKPSNILLDSEMNPKISDFGLARIFSSNNTEGNTTRRVVGTYGYMAPEYASVGLFSIKSDVFSFGVLFLEIISGKKNSGSHHSGDFINLLGFAWSLWGEVRWLELIDESLVSKYPPAENEIMRCINIALLCVQENAADRPTMSDVVAMLSSKTMVLAEPKHPGYFNVRVANEEQSVLTEPCSNFLDPSDATEDEELFERWNINNITGDAENVLFVAGLIQQLLSETVETAAGAAGRFATGVVDTGRTFPLVYSLAQCTPDMSAGDCLACLRRLTSMINSTTAVRMGAQIHVTRCYFRYEAYVFYDSKPMLHLTGAPAPAIPKRHKSKLWVIPIVVIPVVAFFCFIVYCGWWRRHRKGIMGLQARRTDNLQGEEELVWDLEGKSPEFSVFEFDHGQFSDGTEIAVKRLASHSGQGFIEFKNEVQLIAKLQHRNLVRLLGCCSHGEEKILVYEFLPNKSLDLFIFDENKRALLDWYKRLEIIEGIAHGLLYLHKHSRLSVIHRDLKPSNILLDSEMNPKISDFGLARIFSSNNTEGNTTRRVVGTYGYMAPEYASVGLFSIKSDVFSFGVLFLEIISGKKNSGSHHSGDFINLLGFAWSLWGEVRWLELIDESLVSKYPPAENEIMRCINIALLCVQENAADRPTMSDVVAMLSSKTMVLAEPKHPGYFNVRVANEEQSVLTEPCSVNDMTISAISAR</sequence>
<evidence type="ECO:0000256" key="12">
    <source>
        <dbReference type="ARBA" id="ARBA00023180"/>
    </source>
</evidence>
<keyword evidence="8" id="KW-0418">Kinase</keyword>
<name>A0A0D3HAZ0_9ORYZ</name>
<dbReference type="EnsemblPlants" id="OBART10G01730.1">
    <property type="protein sequence ID" value="OBART10G01730.1"/>
    <property type="gene ID" value="OBART10G01730"/>
</dbReference>
<dbReference type="CDD" id="cd14066">
    <property type="entry name" value="STKc_IRAK"/>
    <property type="match status" value="2"/>
</dbReference>
<accession>A0A0D3HAZ0</accession>
<dbReference type="Gene3D" id="3.30.430.20">
    <property type="entry name" value="Gnk2 domain, C-X8-C-X2-C motif"/>
    <property type="match status" value="3"/>
</dbReference>
<dbReference type="PROSITE" id="PS00108">
    <property type="entry name" value="PROTEIN_KINASE_ST"/>
    <property type="match status" value="2"/>
</dbReference>
<evidence type="ECO:0000313" key="18">
    <source>
        <dbReference type="Proteomes" id="UP000026960"/>
    </source>
</evidence>
<feature type="domain" description="Protein kinase" evidence="15">
    <location>
        <begin position="309"/>
        <end position="601"/>
    </location>
</feature>
<evidence type="ECO:0000256" key="14">
    <source>
        <dbReference type="SAM" id="SignalP"/>
    </source>
</evidence>
<proteinExistence type="predicted"/>
<dbReference type="GO" id="GO:0004674">
    <property type="term" value="F:protein serine/threonine kinase activity"/>
    <property type="evidence" value="ECO:0007669"/>
    <property type="project" value="UniProtKB-KW"/>
</dbReference>
<reference evidence="17" key="2">
    <citation type="submission" date="2015-03" db="UniProtKB">
        <authorList>
            <consortium name="EnsemblPlants"/>
        </authorList>
    </citation>
    <scope>IDENTIFICATION</scope>
</reference>
<comment type="subcellular location">
    <subcellularLocation>
        <location evidence="1">Membrane</location>
        <topology evidence="1">Single-pass membrane protein</topology>
    </subcellularLocation>
</comment>
<keyword evidence="9" id="KW-0067">ATP-binding</keyword>
<dbReference type="Proteomes" id="UP000026960">
    <property type="component" value="Chromosome 10"/>
</dbReference>
<dbReference type="PROSITE" id="PS51473">
    <property type="entry name" value="GNK2"/>
    <property type="match status" value="3"/>
</dbReference>
<keyword evidence="10 13" id="KW-1133">Transmembrane helix</keyword>
<dbReference type="PaxDb" id="65489-OBART10G01730.1"/>
<dbReference type="PANTHER" id="PTHR27002:SF76">
    <property type="entry name" value="OS10G0136400 PROTEIN"/>
    <property type="match status" value="1"/>
</dbReference>
<dbReference type="GO" id="GO:0005524">
    <property type="term" value="F:ATP binding"/>
    <property type="evidence" value="ECO:0007669"/>
    <property type="project" value="UniProtKB-KW"/>
</dbReference>
<dbReference type="Gene3D" id="1.10.510.10">
    <property type="entry name" value="Transferase(Phosphotransferase) domain 1"/>
    <property type="match status" value="2"/>
</dbReference>
<evidence type="ECO:0000256" key="11">
    <source>
        <dbReference type="ARBA" id="ARBA00023136"/>
    </source>
</evidence>
<dbReference type="InterPro" id="IPR038408">
    <property type="entry name" value="GNK2_sf"/>
</dbReference>
<evidence type="ECO:0000313" key="17">
    <source>
        <dbReference type="EnsemblPlants" id="OBART10G01730.1"/>
    </source>
</evidence>
<keyword evidence="2" id="KW-0723">Serine/threonine-protein kinase</keyword>
<dbReference type="Gramene" id="OBART10G01730.1">
    <property type="protein sequence ID" value="OBART10G01730.1"/>
    <property type="gene ID" value="OBART10G01730"/>
</dbReference>
<dbReference type="HOGENOM" id="CLU_000288_35_3_1"/>
<feature type="domain" description="Protein kinase" evidence="15">
    <location>
        <begin position="811"/>
        <end position="1103"/>
    </location>
</feature>
<keyword evidence="4 13" id="KW-0812">Transmembrane</keyword>
<dbReference type="InterPro" id="IPR008271">
    <property type="entry name" value="Ser/Thr_kinase_AS"/>
</dbReference>
<protein>
    <submittedName>
        <fullName evidence="17">Uncharacterized protein</fullName>
    </submittedName>
</protein>
<dbReference type="InterPro" id="IPR021820">
    <property type="entry name" value="S-locus_recpt_kinase_C"/>
</dbReference>
<evidence type="ECO:0000256" key="10">
    <source>
        <dbReference type="ARBA" id="ARBA00022989"/>
    </source>
</evidence>